<dbReference type="SMART" id="SM00065">
    <property type="entry name" value="GAF"/>
    <property type="match status" value="2"/>
</dbReference>
<accession>A0AAT9JM85</accession>
<dbReference type="SMART" id="SM00267">
    <property type="entry name" value="GGDEF"/>
    <property type="match status" value="1"/>
</dbReference>
<protein>
    <submittedName>
        <fullName evidence="2">Diguanylate cyclase</fullName>
        <ecNumber evidence="2">2.7.7.65</ecNumber>
    </submittedName>
</protein>
<dbReference type="PROSITE" id="PS50887">
    <property type="entry name" value="GGDEF"/>
    <property type="match status" value="1"/>
</dbReference>
<dbReference type="Pfam" id="PF01590">
    <property type="entry name" value="GAF"/>
    <property type="match status" value="2"/>
</dbReference>
<evidence type="ECO:0000259" key="1">
    <source>
        <dbReference type="PROSITE" id="PS50887"/>
    </source>
</evidence>
<sequence length="507" mass="57271">MLQCIPTRFEEQRLAALYRYSILDTPPEQYFDELTQLIAAICDVPIALISLVDSDRQWFKSKVGIEAESGPRSTSFCGHAIHQDSLFIVEDAQADPRFADNPFVTEEPYVRFYAGSPLVTDDQQILGTLCVIDRRPRQLTDLQQLALRTLSHQVIRELELRRALYLADHRWTLARFKRRLGNLVRSSLDLDQICQLAAQELGETLEIDHCSISLCTEAVALCSMSHYVRPEHIHHPIQWHLPDTLAEKALQQDQAIAFDQYPAEKAPAVQSPQSLLLVRTSVQDRANGLIALAHYSSRHAWTSDEIDLLESVAVQLGLAIEQAQLYRSVQAANLELHQLAYTDPLTQIPNRRAFDETFAELWQTALLHQQWLSLIVADIDLFKTVNDRFGYEQGDRCLKHVAQMLKAGIRQQQDFIARFGGEEFVVLLPNTDTEGAIAVVTKLQERLAQSDTTQLPVLPTLSFGIGSVIPQPQHTPEQLFRVANQAVRHVKGHGRNSFAARLLATPE</sequence>
<name>A0AAT9JM85_SYNEL</name>
<feature type="domain" description="GGDEF" evidence="1">
    <location>
        <begin position="370"/>
        <end position="503"/>
    </location>
</feature>
<evidence type="ECO:0000313" key="2">
    <source>
        <dbReference type="EMBL" id="QFZ91143.2"/>
    </source>
</evidence>
<dbReference type="EC" id="2.7.7.65" evidence="2"/>
<dbReference type="Gene3D" id="3.30.70.270">
    <property type="match status" value="1"/>
</dbReference>
<dbReference type="SUPFAM" id="SSF55781">
    <property type="entry name" value="GAF domain-like"/>
    <property type="match status" value="2"/>
</dbReference>
<reference evidence="2" key="1">
    <citation type="submission" date="2024-01" db="EMBL/GenBank/DDBJ databases">
        <title>Synechococcus elongatus PCC 11802, a close yet different native of Synechococcus elongatus PCC 11801.</title>
        <authorList>
            <person name="Jaiswal D."/>
            <person name="Sengupta A."/>
            <person name="Sengupta S."/>
            <person name="Pakrasi H.B."/>
            <person name="Wangikar P."/>
        </authorList>
    </citation>
    <scope>NUCLEOTIDE SEQUENCE</scope>
    <source>
        <strain evidence="2">PCC 11802</strain>
    </source>
</reference>
<dbReference type="GO" id="GO:0052621">
    <property type="term" value="F:diguanylate cyclase activity"/>
    <property type="evidence" value="ECO:0007669"/>
    <property type="project" value="UniProtKB-EC"/>
</dbReference>
<dbReference type="PANTHER" id="PTHR43102:SF2">
    <property type="entry name" value="GAF DOMAIN-CONTAINING PROTEIN"/>
    <property type="match status" value="1"/>
</dbReference>
<dbReference type="FunFam" id="3.30.70.270:FF:000001">
    <property type="entry name" value="Diguanylate cyclase domain protein"/>
    <property type="match status" value="1"/>
</dbReference>
<gene>
    <name evidence="2" type="ORF">EKO22_00970</name>
</gene>
<organism evidence="2">
    <name type="scientific">Synechococcus elongatus PCC 11802</name>
    <dbReference type="NCBI Taxonomy" id="2283154"/>
    <lineage>
        <taxon>Bacteria</taxon>
        <taxon>Bacillati</taxon>
        <taxon>Cyanobacteriota</taxon>
        <taxon>Cyanophyceae</taxon>
        <taxon>Synechococcales</taxon>
        <taxon>Synechococcaceae</taxon>
        <taxon>Synechococcus</taxon>
    </lineage>
</organism>
<dbReference type="SUPFAM" id="SSF55073">
    <property type="entry name" value="Nucleotide cyclase"/>
    <property type="match status" value="1"/>
</dbReference>
<dbReference type="EMBL" id="CP034671">
    <property type="protein sequence ID" value="QFZ91143.2"/>
    <property type="molecule type" value="Genomic_DNA"/>
</dbReference>
<dbReference type="CDD" id="cd01949">
    <property type="entry name" value="GGDEF"/>
    <property type="match status" value="1"/>
</dbReference>
<dbReference type="RefSeq" id="WP_208677422.1">
    <property type="nucleotide sequence ID" value="NZ_CP034671.2"/>
</dbReference>
<dbReference type="InterPro" id="IPR043128">
    <property type="entry name" value="Rev_trsase/Diguanyl_cyclase"/>
</dbReference>
<dbReference type="AlphaFoldDB" id="A0AAT9JM85"/>
<dbReference type="PANTHER" id="PTHR43102">
    <property type="entry name" value="SLR1143 PROTEIN"/>
    <property type="match status" value="1"/>
</dbReference>
<dbReference type="NCBIfam" id="TIGR00254">
    <property type="entry name" value="GGDEF"/>
    <property type="match status" value="1"/>
</dbReference>
<dbReference type="InterPro" id="IPR029016">
    <property type="entry name" value="GAF-like_dom_sf"/>
</dbReference>
<keyword evidence="2" id="KW-0808">Transferase</keyword>
<dbReference type="Gene3D" id="3.30.450.40">
    <property type="match status" value="2"/>
</dbReference>
<dbReference type="InterPro" id="IPR003018">
    <property type="entry name" value="GAF"/>
</dbReference>
<dbReference type="Pfam" id="PF00990">
    <property type="entry name" value="GGDEF"/>
    <property type="match status" value="1"/>
</dbReference>
<proteinExistence type="predicted"/>
<dbReference type="InterPro" id="IPR029787">
    <property type="entry name" value="Nucleotide_cyclase"/>
</dbReference>
<keyword evidence="2" id="KW-0548">Nucleotidyltransferase</keyword>
<dbReference type="InterPro" id="IPR000160">
    <property type="entry name" value="GGDEF_dom"/>
</dbReference>